<protein>
    <submittedName>
        <fullName evidence="1">Uncharacterized protein</fullName>
    </submittedName>
</protein>
<dbReference type="AlphaFoldDB" id="A0A3A3GD49"/>
<evidence type="ECO:0000313" key="1">
    <source>
        <dbReference type="EMBL" id="RJG21433.1"/>
    </source>
</evidence>
<evidence type="ECO:0000313" key="2">
    <source>
        <dbReference type="Proteomes" id="UP000266177"/>
    </source>
</evidence>
<gene>
    <name evidence="1" type="ORF">DQX05_21410</name>
</gene>
<dbReference type="RefSeq" id="WP_119795508.1">
    <property type="nucleotide sequence ID" value="NZ_QYZD01000024.1"/>
</dbReference>
<dbReference type="Proteomes" id="UP000266177">
    <property type="component" value="Unassembled WGS sequence"/>
</dbReference>
<organism evidence="1 2">
    <name type="scientific">Paenibacillus thiaminolyticus</name>
    <name type="common">Bacillus thiaminolyticus</name>
    <dbReference type="NCBI Taxonomy" id="49283"/>
    <lineage>
        <taxon>Bacteria</taxon>
        <taxon>Bacillati</taxon>
        <taxon>Bacillota</taxon>
        <taxon>Bacilli</taxon>
        <taxon>Bacillales</taxon>
        <taxon>Paenibacillaceae</taxon>
        <taxon>Paenibacillus</taxon>
    </lineage>
</organism>
<accession>A0A3A3GD49</accession>
<name>A0A3A3GD49_PANTH</name>
<dbReference type="EMBL" id="QYZD01000024">
    <property type="protein sequence ID" value="RJG21433.1"/>
    <property type="molecule type" value="Genomic_DNA"/>
</dbReference>
<comment type="caution">
    <text evidence="1">The sequence shown here is derived from an EMBL/GenBank/DDBJ whole genome shotgun (WGS) entry which is preliminary data.</text>
</comment>
<proteinExistence type="predicted"/>
<sequence length="208" mass="23766">MAHWDEQFLKVSNNLRAQEQIAAAEEQAVLPEVWEAQVQHGVVEYGGQLIEIEDKELLGGRASIRLPRSMQLIPRGVLQREFSSEGEQDVFTNEDRTVIFGLSLREHHLSWDDMDALKTAMTVTAKELRSDVQLLQEDIIELQSGGMVCCEYALPAGDAMYYLIMFATIRDERAVWGSFHYTVNDLLLWQPLSHALIRSLRFHDPARP</sequence>
<reference evidence="1 2" key="1">
    <citation type="submission" date="2018-09" db="EMBL/GenBank/DDBJ databases">
        <title>Paenibacillus SK2017-BO5.</title>
        <authorList>
            <person name="Piskunova J.V."/>
            <person name="Dubiley S.A."/>
            <person name="Severinov K.V."/>
        </authorList>
    </citation>
    <scope>NUCLEOTIDE SEQUENCE [LARGE SCALE GENOMIC DNA]</scope>
    <source>
        <strain evidence="1 2">BO5</strain>
    </source>
</reference>
<dbReference type="OrthoDB" id="2642906at2"/>